<feature type="region of interest" description="Disordered" evidence="1">
    <location>
        <begin position="50"/>
        <end position="108"/>
    </location>
</feature>
<dbReference type="AlphaFoldDB" id="A0A4R7W0U3"/>
<dbReference type="EMBL" id="SOCP01000002">
    <property type="protein sequence ID" value="TDV56146.1"/>
    <property type="molecule type" value="Genomic_DNA"/>
</dbReference>
<evidence type="ECO:0000313" key="3">
    <source>
        <dbReference type="EMBL" id="TDV56146.1"/>
    </source>
</evidence>
<proteinExistence type="predicted"/>
<feature type="transmembrane region" description="Helical" evidence="2">
    <location>
        <begin position="147"/>
        <end position="166"/>
    </location>
</feature>
<keyword evidence="4" id="KW-1185">Reference proteome</keyword>
<feature type="region of interest" description="Disordered" evidence="1">
    <location>
        <begin position="258"/>
        <end position="306"/>
    </location>
</feature>
<feature type="region of interest" description="Disordered" evidence="1">
    <location>
        <begin position="1"/>
        <end position="34"/>
    </location>
</feature>
<comment type="caution">
    <text evidence="3">The sequence shown here is derived from an EMBL/GenBank/DDBJ whole genome shotgun (WGS) entry which is preliminary data.</text>
</comment>
<feature type="compositionally biased region" description="Low complexity" evidence="1">
    <location>
        <begin position="265"/>
        <end position="277"/>
    </location>
</feature>
<evidence type="ECO:0000313" key="4">
    <source>
        <dbReference type="Proteomes" id="UP000294927"/>
    </source>
</evidence>
<feature type="transmembrane region" description="Helical" evidence="2">
    <location>
        <begin position="172"/>
        <end position="191"/>
    </location>
</feature>
<feature type="compositionally biased region" description="Low complexity" evidence="1">
    <location>
        <begin position="70"/>
        <end position="96"/>
    </location>
</feature>
<accession>A0A4R7W0U3</accession>
<keyword evidence="2" id="KW-1133">Transmembrane helix</keyword>
<name>A0A4R7W0U3_9PSEU</name>
<gene>
    <name evidence="3" type="ORF">CLV71_102212</name>
</gene>
<protein>
    <submittedName>
        <fullName evidence="3">Uncharacterized protein</fullName>
    </submittedName>
</protein>
<feature type="compositionally biased region" description="Low complexity" evidence="1">
    <location>
        <begin position="284"/>
        <end position="297"/>
    </location>
</feature>
<keyword evidence="2" id="KW-0472">Membrane</keyword>
<sequence>MHERKLHACPLGLHHAPPGATSGPRSMSTKDDRIGGIALDEDWAATVVGLLSPPTPESHRAGRHRRAGVPARPGGSRAGSSSSSRSAPSAATASTTFHCGSRARASRTSPRVSRTPVYAIVLDLLGNIVLSSTGLRERLSGGFRTEFFIRTGLVLLGASINLSVLVNAAGPAIAQALLPITPLFAFTWWLAGRLGLDQKIRARVDPWCECRHRAARALAGEDTLQIAAIVKTPQNALIGFVAVGLVGRLLHLPGGAAHRDRRRSSCGTGSRRSCSASSRRRSSSTRSARPTPGTPSRWRTTCGPGP</sequence>
<dbReference type="Proteomes" id="UP000294927">
    <property type="component" value="Unassembled WGS sequence"/>
</dbReference>
<evidence type="ECO:0000256" key="2">
    <source>
        <dbReference type="SAM" id="Phobius"/>
    </source>
</evidence>
<evidence type="ECO:0000256" key="1">
    <source>
        <dbReference type="SAM" id="MobiDB-lite"/>
    </source>
</evidence>
<reference evidence="3 4" key="1">
    <citation type="submission" date="2019-03" db="EMBL/GenBank/DDBJ databases">
        <title>Genomic Encyclopedia of Archaeal and Bacterial Type Strains, Phase II (KMG-II): from individual species to whole genera.</title>
        <authorList>
            <person name="Goeker M."/>
        </authorList>
    </citation>
    <scope>NUCLEOTIDE SEQUENCE [LARGE SCALE GENOMIC DNA]</scope>
    <source>
        <strain evidence="3 4">DSM 45499</strain>
    </source>
</reference>
<keyword evidence="2" id="KW-0812">Transmembrane</keyword>
<organism evidence="3 4">
    <name type="scientific">Actinophytocola oryzae</name>
    <dbReference type="NCBI Taxonomy" id="502181"/>
    <lineage>
        <taxon>Bacteria</taxon>
        <taxon>Bacillati</taxon>
        <taxon>Actinomycetota</taxon>
        <taxon>Actinomycetes</taxon>
        <taxon>Pseudonocardiales</taxon>
        <taxon>Pseudonocardiaceae</taxon>
    </lineage>
</organism>